<dbReference type="SFLD" id="SFLDG01066">
    <property type="entry name" value="organic_radical-activating_enz"/>
    <property type="match status" value="1"/>
</dbReference>
<dbReference type="Gene3D" id="3.30.70.20">
    <property type="match status" value="1"/>
</dbReference>
<dbReference type="EMBL" id="JAQQAL010000049">
    <property type="protein sequence ID" value="MDC7228470.1"/>
    <property type="molecule type" value="Genomic_DNA"/>
</dbReference>
<name>A0AAJ1MNZ4_9SPIO</name>
<dbReference type="InterPro" id="IPR013785">
    <property type="entry name" value="Aldolase_TIM"/>
</dbReference>
<dbReference type="InterPro" id="IPR034457">
    <property type="entry name" value="Organic_radical-activating"/>
</dbReference>
<proteinExistence type="inferred from homology"/>
<dbReference type="InterPro" id="IPR001989">
    <property type="entry name" value="Radical_activat_CS"/>
</dbReference>
<dbReference type="InterPro" id="IPR007197">
    <property type="entry name" value="rSAM"/>
</dbReference>
<feature type="domain" description="4Fe-4S ferredoxin-type" evidence="9">
    <location>
        <begin position="48"/>
        <end position="77"/>
    </location>
</feature>
<keyword evidence="8" id="KW-0411">Iron-sulfur</keyword>
<dbReference type="SUPFAM" id="SSF102114">
    <property type="entry name" value="Radical SAM enzymes"/>
    <property type="match status" value="1"/>
</dbReference>
<comment type="similarity">
    <text evidence="2">Belongs to the organic radical-activating enzymes family.</text>
</comment>
<dbReference type="GO" id="GO:0046872">
    <property type="term" value="F:metal ion binding"/>
    <property type="evidence" value="ECO:0007669"/>
    <property type="project" value="UniProtKB-KW"/>
</dbReference>
<evidence type="ECO:0000259" key="9">
    <source>
        <dbReference type="PROSITE" id="PS51379"/>
    </source>
</evidence>
<feature type="domain" description="Radical SAM core" evidence="10">
    <location>
        <begin position="17"/>
        <end position="297"/>
    </location>
</feature>
<evidence type="ECO:0000256" key="5">
    <source>
        <dbReference type="ARBA" id="ARBA00022723"/>
    </source>
</evidence>
<keyword evidence="6" id="KW-0560">Oxidoreductase</keyword>
<evidence type="ECO:0000256" key="8">
    <source>
        <dbReference type="ARBA" id="ARBA00023014"/>
    </source>
</evidence>
<evidence type="ECO:0000313" key="11">
    <source>
        <dbReference type="EMBL" id="MDC7228470.1"/>
    </source>
</evidence>
<keyword evidence="7" id="KW-0408">Iron</keyword>
<dbReference type="InterPro" id="IPR058240">
    <property type="entry name" value="rSAM_sf"/>
</dbReference>
<comment type="cofactor">
    <cofactor evidence="1">
        <name>[4Fe-4S] cluster</name>
        <dbReference type="ChEBI" id="CHEBI:49883"/>
    </cofactor>
</comment>
<sequence>MIKQTALINDIQHFSLHDGPGIRTTVFFKGCPLNCRWCHNPEAISGRRELMFYSQFCTLCGRCVEVCPQECFSIRNNKLNLNRENCDNCGKCIPTCSADALELKGTAMSTDEILSECLVDHNYYKEEGGVTLSGGEPLIQGEFIFELMKGLKTKNINIVLDTCGFVPYERIERSLQWTDLYYYDLKCISRETHLEWTGVDNTLILDNLSKLLNTDADITARIPVIPGFNADDNEIKLIAEFLLPYKEKITAHLLPYHNLGSNKYSSLGLPYKMGDAESPPKKEMEKYAMILNNTGIRTLLFSK</sequence>
<dbReference type="PROSITE" id="PS00198">
    <property type="entry name" value="4FE4S_FER_1"/>
    <property type="match status" value="1"/>
</dbReference>
<dbReference type="Gene3D" id="3.20.20.70">
    <property type="entry name" value="Aldolase class I"/>
    <property type="match status" value="1"/>
</dbReference>
<evidence type="ECO:0000256" key="4">
    <source>
        <dbReference type="ARBA" id="ARBA00022691"/>
    </source>
</evidence>
<dbReference type="PROSITE" id="PS51918">
    <property type="entry name" value="RADICAL_SAM"/>
    <property type="match status" value="1"/>
</dbReference>
<dbReference type="InterPro" id="IPR017900">
    <property type="entry name" value="4Fe4S_Fe_S_CS"/>
</dbReference>
<dbReference type="Proteomes" id="UP001221217">
    <property type="component" value="Unassembled WGS sequence"/>
</dbReference>
<evidence type="ECO:0000256" key="2">
    <source>
        <dbReference type="ARBA" id="ARBA00009777"/>
    </source>
</evidence>
<dbReference type="PROSITE" id="PS01087">
    <property type="entry name" value="RADICAL_ACTIVATING"/>
    <property type="match status" value="1"/>
</dbReference>
<dbReference type="PROSITE" id="PS51379">
    <property type="entry name" value="4FE4S_FER_2"/>
    <property type="match status" value="2"/>
</dbReference>
<keyword evidence="5" id="KW-0479">Metal-binding</keyword>
<dbReference type="NCBIfam" id="TIGR02494">
    <property type="entry name" value="PFLE_PFLC"/>
    <property type="match status" value="1"/>
</dbReference>
<evidence type="ECO:0000256" key="6">
    <source>
        <dbReference type="ARBA" id="ARBA00023002"/>
    </source>
</evidence>
<dbReference type="SFLD" id="SFLDG01118">
    <property type="entry name" value="activating_enzymes__group_2"/>
    <property type="match status" value="1"/>
</dbReference>
<dbReference type="InterPro" id="IPR040074">
    <property type="entry name" value="BssD/PflA/YjjW"/>
</dbReference>
<dbReference type="PIRSF" id="PIRSF000371">
    <property type="entry name" value="PFL_act_enz"/>
    <property type="match status" value="1"/>
</dbReference>
<evidence type="ECO:0000256" key="3">
    <source>
        <dbReference type="ARBA" id="ARBA00022485"/>
    </source>
</evidence>
<evidence type="ECO:0000256" key="7">
    <source>
        <dbReference type="ARBA" id="ARBA00023004"/>
    </source>
</evidence>
<dbReference type="InterPro" id="IPR017896">
    <property type="entry name" value="4Fe4S_Fe-S-bd"/>
</dbReference>
<dbReference type="PANTHER" id="PTHR30352:SF4">
    <property type="entry name" value="PYRUVATE FORMATE-LYASE 2-ACTIVATING ENZYME"/>
    <property type="match status" value="1"/>
</dbReference>
<dbReference type="PANTHER" id="PTHR30352">
    <property type="entry name" value="PYRUVATE FORMATE-LYASE-ACTIVATING ENZYME"/>
    <property type="match status" value="1"/>
</dbReference>
<dbReference type="GO" id="GO:0016491">
    <property type="term" value="F:oxidoreductase activity"/>
    <property type="evidence" value="ECO:0007669"/>
    <property type="project" value="UniProtKB-KW"/>
</dbReference>
<dbReference type="InterPro" id="IPR012839">
    <property type="entry name" value="Organic_radical_activase"/>
</dbReference>
<evidence type="ECO:0000256" key="1">
    <source>
        <dbReference type="ARBA" id="ARBA00001966"/>
    </source>
</evidence>
<feature type="domain" description="4Fe-4S ferredoxin-type" evidence="9">
    <location>
        <begin position="78"/>
        <end position="106"/>
    </location>
</feature>
<dbReference type="SUPFAM" id="SSF54862">
    <property type="entry name" value="4Fe-4S ferredoxins"/>
    <property type="match status" value="1"/>
</dbReference>
<evidence type="ECO:0000259" key="10">
    <source>
        <dbReference type="PROSITE" id="PS51918"/>
    </source>
</evidence>
<keyword evidence="4" id="KW-0949">S-adenosyl-L-methionine</keyword>
<accession>A0AAJ1MNZ4</accession>
<dbReference type="AlphaFoldDB" id="A0AAJ1MNZ4"/>
<organism evidence="11 12">
    <name type="scientific">Candidatus Thalassospirochaeta sargassi</name>
    <dbReference type="NCBI Taxonomy" id="3119039"/>
    <lineage>
        <taxon>Bacteria</taxon>
        <taxon>Pseudomonadati</taxon>
        <taxon>Spirochaetota</taxon>
        <taxon>Spirochaetia</taxon>
        <taxon>Spirochaetales</taxon>
        <taxon>Spirochaetaceae</taxon>
        <taxon>Candidatus Thalassospirochaeta</taxon>
    </lineage>
</organism>
<reference evidence="11 12" key="1">
    <citation type="submission" date="2022-12" db="EMBL/GenBank/DDBJ databases">
        <title>Metagenome assembled genome from gulf of manar.</title>
        <authorList>
            <person name="Kohli P."/>
            <person name="Pk S."/>
            <person name="Venkata Ramana C."/>
            <person name="Sasikala C."/>
        </authorList>
    </citation>
    <scope>NUCLEOTIDE SEQUENCE [LARGE SCALE GENOMIC DNA]</scope>
    <source>
        <strain evidence="11">JB008</strain>
    </source>
</reference>
<keyword evidence="3" id="KW-0004">4Fe-4S</keyword>
<dbReference type="GO" id="GO:0051539">
    <property type="term" value="F:4 iron, 4 sulfur cluster binding"/>
    <property type="evidence" value="ECO:0007669"/>
    <property type="project" value="UniProtKB-KW"/>
</dbReference>
<gene>
    <name evidence="11" type="ORF">PQJ61_17040</name>
</gene>
<protein>
    <submittedName>
        <fullName evidence="11">Glycyl-radical enzyme activating protein</fullName>
    </submittedName>
</protein>
<dbReference type="Pfam" id="PF04055">
    <property type="entry name" value="Radical_SAM"/>
    <property type="match status" value="1"/>
</dbReference>
<comment type="caution">
    <text evidence="11">The sequence shown here is derived from an EMBL/GenBank/DDBJ whole genome shotgun (WGS) entry which is preliminary data.</text>
</comment>
<dbReference type="SFLD" id="SFLDS00029">
    <property type="entry name" value="Radical_SAM"/>
    <property type="match status" value="1"/>
</dbReference>
<dbReference type="Pfam" id="PF00037">
    <property type="entry name" value="Fer4"/>
    <property type="match status" value="1"/>
</dbReference>
<evidence type="ECO:0000313" key="12">
    <source>
        <dbReference type="Proteomes" id="UP001221217"/>
    </source>
</evidence>